<dbReference type="KEGG" id="rsa:RSal33209_1881"/>
<accession>A9WQQ7</accession>
<dbReference type="SUPFAM" id="SSF51430">
    <property type="entry name" value="NAD(P)-linked oxidoreductase"/>
    <property type="match status" value="1"/>
</dbReference>
<sequence length="368" mass="39174">MIHLGDNLQVSSLGFGGMALTPVYGPADPTESLATLHHAVDAGVSFLDTANVYGNGANEELIANLLRSRRDEVHLATKFGILGNPADGGVSTRGDASYVAQAAEESLHRLGIETIDLYYMHRRDTSAPIEETVGAMAKLVAEGKVRHLGLSEVTAEELDAAHKIHPIVAVQSEWSIWSRDVETNIVPTAARLGVGFVPYSPLGRGFLTGTVNNSDLAENDFRRKIPRFANGSFDANHSVVTVVRSIAAQLSSDESQVSPAQVALAWLFAQGQKLSLPVVPIPGTRRAARIDENLGSLVLKLSEQQLAALDQAAGVLPIPTGFPKDARTAKASGLRPSTAPLPRTYSGRGVRLLPPDDGERKTCGVENL</sequence>
<dbReference type="Pfam" id="PF00248">
    <property type="entry name" value="Aldo_ket_red"/>
    <property type="match status" value="1"/>
</dbReference>
<proteinExistence type="predicted"/>
<keyword evidence="1" id="KW-0560">Oxidoreductase</keyword>
<dbReference type="InterPro" id="IPR050791">
    <property type="entry name" value="Aldo-Keto_reductase"/>
</dbReference>
<feature type="domain" description="NADP-dependent oxidoreductase" evidence="3">
    <location>
        <begin position="13"/>
        <end position="312"/>
    </location>
</feature>
<dbReference type="AlphaFoldDB" id="A9WQQ7"/>
<dbReference type="STRING" id="288705.RSal33209_1881"/>
<evidence type="ECO:0000313" key="5">
    <source>
        <dbReference type="Proteomes" id="UP000002007"/>
    </source>
</evidence>
<dbReference type="GO" id="GO:0005737">
    <property type="term" value="C:cytoplasm"/>
    <property type="evidence" value="ECO:0007669"/>
    <property type="project" value="TreeGrafter"/>
</dbReference>
<dbReference type="RefSeq" id="WP_012245285.1">
    <property type="nucleotide sequence ID" value="NC_010168.1"/>
</dbReference>
<dbReference type="PANTHER" id="PTHR43625:SF40">
    <property type="entry name" value="ALDO-KETO REDUCTASE YAKC [NADP(+)]"/>
    <property type="match status" value="1"/>
</dbReference>
<dbReference type="eggNOG" id="COG0667">
    <property type="taxonomic scope" value="Bacteria"/>
</dbReference>
<name>A9WQQ7_RENSM</name>
<dbReference type="Gene3D" id="3.20.20.100">
    <property type="entry name" value="NADP-dependent oxidoreductase domain"/>
    <property type="match status" value="1"/>
</dbReference>
<keyword evidence="5" id="KW-1185">Reference proteome</keyword>
<dbReference type="PANTHER" id="PTHR43625">
    <property type="entry name" value="AFLATOXIN B1 ALDEHYDE REDUCTASE"/>
    <property type="match status" value="1"/>
</dbReference>
<evidence type="ECO:0000256" key="2">
    <source>
        <dbReference type="SAM" id="MobiDB-lite"/>
    </source>
</evidence>
<dbReference type="InterPro" id="IPR023210">
    <property type="entry name" value="NADP_OxRdtase_dom"/>
</dbReference>
<dbReference type="PRINTS" id="PR00069">
    <property type="entry name" value="ALDKETRDTASE"/>
</dbReference>
<dbReference type="InterPro" id="IPR036812">
    <property type="entry name" value="NAD(P)_OxRdtase_dom_sf"/>
</dbReference>
<dbReference type="Proteomes" id="UP000002007">
    <property type="component" value="Chromosome"/>
</dbReference>
<feature type="region of interest" description="Disordered" evidence="2">
    <location>
        <begin position="327"/>
        <end position="368"/>
    </location>
</feature>
<dbReference type="SMR" id="A9WQQ7"/>
<evidence type="ECO:0000259" key="3">
    <source>
        <dbReference type="Pfam" id="PF00248"/>
    </source>
</evidence>
<protein>
    <submittedName>
        <fullName evidence="4">Aldo/keto reductase</fullName>
    </submittedName>
</protein>
<evidence type="ECO:0000313" key="4">
    <source>
        <dbReference type="EMBL" id="ABY23614.1"/>
    </source>
</evidence>
<feature type="compositionally biased region" description="Basic and acidic residues" evidence="2">
    <location>
        <begin position="357"/>
        <end position="368"/>
    </location>
</feature>
<evidence type="ECO:0000256" key="1">
    <source>
        <dbReference type="ARBA" id="ARBA00023002"/>
    </source>
</evidence>
<dbReference type="EMBL" id="CP000910">
    <property type="protein sequence ID" value="ABY23614.1"/>
    <property type="molecule type" value="Genomic_DNA"/>
</dbReference>
<organism evidence="4 5">
    <name type="scientific">Renibacterium salmoninarum (strain ATCC 33209 / DSM 20767 / JCM 11484 / NBRC 15589 / NCIMB 2235)</name>
    <dbReference type="NCBI Taxonomy" id="288705"/>
    <lineage>
        <taxon>Bacteria</taxon>
        <taxon>Bacillati</taxon>
        <taxon>Actinomycetota</taxon>
        <taxon>Actinomycetes</taxon>
        <taxon>Micrococcales</taxon>
        <taxon>Micrococcaceae</taxon>
        <taxon>Renibacterium</taxon>
    </lineage>
</organism>
<reference evidence="5" key="1">
    <citation type="journal article" date="2008" name="J. Bacteriol.">
        <title>Genome sequence of the fish pathogen Renibacterium salmoninarum suggests reductive evolution away from an environmental Arthrobacter ancestor.</title>
        <authorList>
            <person name="Wiens G.D."/>
            <person name="Rockey D.D."/>
            <person name="Wu Z."/>
            <person name="Chang J."/>
            <person name="Levy R."/>
            <person name="Crane S."/>
            <person name="Chen D.S."/>
            <person name="Capri G.R."/>
            <person name="Burnett J.R."/>
            <person name="Sudheesh P.S."/>
            <person name="Schipma M.J."/>
            <person name="Burd H."/>
            <person name="Bhattacharyya A."/>
            <person name="Rhodes L.D."/>
            <person name="Kaul R."/>
            <person name="Strom M.S."/>
        </authorList>
    </citation>
    <scope>NUCLEOTIDE SEQUENCE [LARGE SCALE GENOMIC DNA]</scope>
    <source>
        <strain evidence="5">ATCC 33209 / DSM 20767 / JCM 11484 / NBRC 15589 / NCIMB 2235</strain>
    </source>
</reference>
<gene>
    <name evidence="4" type="ordered locus">RSal33209_1881</name>
</gene>
<dbReference type="InterPro" id="IPR020471">
    <property type="entry name" value="AKR"/>
</dbReference>
<dbReference type="GO" id="GO:0016491">
    <property type="term" value="F:oxidoreductase activity"/>
    <property type="evidence" value="ECO:0007669"/>
    <property type="project" value="UniProtKB-KW"/>
</dbReference>
<dbReference type="HOGENOM" id="CLU_023205_2_1_11"/>